<evidence type="ECO:0000256" key="1">
    <source>
        <dbReference type="ARBA" id="ARBA00022845"/>
    </source>
</evidence>
<dbReference type="PANTHER" id="PTHR33231:SF1">
    <property type="entry name" value="30S RIBOSOMAL PROTEIN"/>
    <property type="match status" value="1"/>
</dbReference>
<accession>A0A7V5LYM9</accession>
<proteinExistence type="predicted"/>
<protein>
    <submittedName>
        <fullName evidence="3">Ribosome-associated translation inhibitor RaiA</fullName>
    </submittedName>
</protein>
<dbReference type="InterPro" id="IPR038416">
    <property type="entry name" value="Ribosom_S30AE_C_sf"/>
</dbReference>
<dbReference type="Gene3D" id="3.30.505.50">
    <property type="entry name" value="Sigma 54 modulation/S30EA ribosomal protein, C-terminal domain"/>
    <property type="match status" value="1"/>
</dbReference>
<dbReference type="Gene3D" id="3.30.160.100">
    <property type="entry name" value="Ribosome hibernation promotion factor-like"/>
    <property type="match status" value="1"/>
</dbReference>
<dbReference type="Pfam" id="PF02482">
    <property type="entry name" value="Ribosomal_S30AE"/>
    <property type="match status" value="1"/>
</dbReference>
<dbReference type="GO" id="GO:0022627">
    <property type="term" value="C:cytosolic small ribosomal subunit"/>
    <property type="evidence" value="ECO:0007669"/>
    <property type="project" value="TreeGrafter"/>
</dbReference>
<comment type="caution">
    <text evidence="3">The sequence shown here is derived from an EMBL/GenBank/DDBJ whole genome shotgun (WGS) entry which is preliminary data.</text>
</comment>
<dbReference type="SUPFAM" id="SSF69754">
    <property type="entry name" value="Ribosome binding protein Y (YfiA homologue)"/>
    <property type="match status" value="1"/>
</dbReference>
<organism evidence="3">
    <name type="scientific">Aerophobetes bacterium</name>
    <dbReference type="NCBI Taxonomy" id="2030807"/>
    <lineage>
        <taxon>Bacteria</taxon>
        <taxon>Candidatus Aerophobota</taxon>
    </lineage>
</organism>
<dbReference type="GO" id="GO:0045900">
    <property type="term" value="P:negative regulation of translational elongation"/>
    <property type="evidence" value="ECO:0007669"/>
    <property type="project" value="TreeGrafter"/>
</dbReference>
<dbReference type="PANTHER" id="PTHR33231">
    <property type="entry name" value="30S RIBOSOMAL PROTEIN"/>
    <property type="match status" value="1"/>
</dbReference>
<dbReference type="InterPro" id="IPR003489">
    <property type="entry name" value="RHF/RaiA"/>
</dbReference>
<dbReference type="InterPro" id="IPR050574">
    <property type="entry name" value="HPF/YfiA_ribosome-assoc"/>
</dbReference>
<dbReference type="InterPro" id="IPR032528">
    <property type="entry name" value="Ribosom_S30AE_C"/>
</dbReference>
<dbReference type="Pfam" id="PF16321">
    <property type="entry name" value="Ribosom_S30AE_C"/>
    <property type="match status" value="1"/>
</dbReference>
<evidence type="ECO:0000313" key="3">
    <source>
        <dbReference type="EMBL" id="HHF98206.1"/>
    </source>
</evidence>
<name>A0A7V5LYM9_UNCAE</name>
<dbReference type="InterPro" id="IPR036567">
    <property type="entry name" value="RHF-like"/>
</dbReference>
<sequence>MCMKLDISGVHVEITKDVYDFVNKKIDKVNKYLRNIIGCRVIIKFEKNRYETEINIQAKGSIINAKEDATDLFASIEGAIKKAINQSKKYKEKKSSHKIQLSKNYLSSSQVENLQGESREEVTLKRVRKEVAKPLEIDEAIMQLRSSGEDFLFFLNSKTNQINVICKDKEGSFTLIEPY</sequence>
<dbReference type="GO" id="GO:0043024">
    <property type="term" value="F:ribosomal small subunit binding"/>
    <property type="evidence" value="ECO:0007669"/>
    <property type="project" value="TreeGrafter"/>
</dbReference>
<reference evidence="3" key="1">
    <citation type="journal article" date="2020" name="mSystems">
        <title>Genome- and Community-Level Interaction Insights into Carbon Utilization and Element Cycling Functions of Hydrothermarchaeota in Hydrothermal Sediment.</title>
        <authorList>
            <person name="Zhou Z."/>
            <person name="Liu Y."/>
            <person name="Xu W."/>
            <person name="Pan J."/>
            <person name="Luo Z.H."/>
            <person name="Li M."/>
        </authorList>
    </citation>
    <scope>NUCLEOTIDE SEQUENCE [LARGE SCALE GENOMIC DNA]</scope>
    <source>
        <strain evidence="3">HyVt-92</strain>
    </source>
</reference>
<evidence type="ECO:0000259" key="2">
    <source>
        <dbReference type="Pfam" id="PF16321"/>
    </source>
</evidence>
<dbReference type="AlphaFoldDB" id="A0A7V5LYM9"/>
<feature type="domain" description="Sigma 54 modulation/S30EA ribosomal protein C-terminal" evidence="2">
    <location>
        <begin position="125"/>
        <end position="174"/>
    </location>
</feature>
<keyword evidence="1" id="KW-0810">Translation regulation</keyword>
<gene>
    <name evidence="3" type="primary">raiA</name>
    <name evidence="3" type="ORF">ENL39_01810</name>
</gene>
<dbReference type="Proteomes" id="UP000886070">
    <property type="component" value="Unassembled WGS sequence"/>
</dbReference>
<dbReference type="EMBL" id="DRTT01000054">
    <property type="protein sequence ID" value="HHF98206.1"/>
    <property type="molecule type" value="Genomic_DNA"/>
</dbReference>
<dbReference type="NCBIfam" id="TIGR00741">
    <property type="entry name" value="yfiA"/>
    <property type="match status" value="1"/>
</dbReference>